<dbReference type="PROSITE" id="PS50929">
    <property type="entry name" value="ABC_TM1F"/>
    <property type="match status" value="1"/>
</dbReference>
<dbReference type="PROSITE" id="PS50893">
    <property type="entry name" value="ABC_TRANSPORTER_2"/>
    <property type="match status" value="1"/>
</dbReference>
<dbReference type="RefSeq" id="WP_224310825.1">
    <property type="nucleotide sequence ID" value="NZ_JAIRBM010000001.1"/>
</dbReference>
<feature type="transmembrane region" description="Helical" evidence="8">
    <location>
        <begin position="209"/>
        <end position="228"/>
    </location>
</feature>
<dbReference type="SUPFAM" id="SSF90123">
    <property type="entry name" value="ABC transporter transmembrane region"/>
    <property type="match status" value="1"/>
</dbReference>
<dbReference type="Proteomes" id="UP000704176">
    <property type="component" value="Unassembled WGS sequence"/>
</dbReference>
<evidence type="ECO:0000256" key="1">
    <source>
        <dbReference type="ARBA" id="ARBA00004651"/>
    </source>
</evidence>
<reference evidence="12 13" key="1">
    <citation type="submission" date="2021-09" db="EMBL/GenBank/DDBJ databases">
        <title>The complete genome sequence of a new microorganism.</title>
        <authorList>
            <person name="Zi Z."/>
        </authorList>
    </citation>
    <scope>NUCLEOTIDE SEQUENCE [LARGE SCALE GENOMIC DNA]</scope>
    <source>
        <strain evidence="12 13">WGZ8</strain>
    </source>
</reference>
<evidence type="ECO:0000256" key="3">
    <source>
        <dbReference type="ARBA" id="ARBA00022692"/>
    </source>
</evidence>
<dbReference type="InterPro" id="IPR003593">
    <property type="entry name" value="AAA+_ATPase"/>
</dbReference>
<keyword evidence="4" id="KW-0547">Nucleotide-binding</keyword>
<feature type="transmembrane region" description="Helical" evidence="8">
    <location>
        <begin position="177"/>
        <end position="197"/>
    </location>
</feature>
<dbReference type="SUPFAM" id="SSF52540">
    <property type="entry name" value="P-loop containing nucleoside triphosphate hydrolases"/>
    <property type="match status" value="1"/>
</dbReference>
<dbReference type="Pfam" id="PF00005">
    <property type="entry name" value="ABC_tran"/>
    <property type="match status" value="1"/>
</dbReference>
<keyword evidence="13" id="KW-1185">Reference proteome</keyword>
<keyword evidence="7 8" id="KW-0472">Membrane</keyword>
<feature type="transmembrane region" description="Helical" evidence="8">
    <location>
        <begin position="315"/>
        <end position="335"/>
    </location>
</feature>
<evidence type="ECO:0000256" key="4">
    <source>
        <dbReference type="ARBA" id="ARBA00022741"/>
    </source>
</evidence>
<dbReference type="Pfam" id="PF00664">
    <property type="entry name" value="ABC_membrane"/>
    <property type="match status" value="1"/>
</dbReference>
<accession>A0ABS7VGX9</accession>
<keyword evidence="3 8" id="KW-0812">Transmembrane</keyword>
<evidence type="ECO:0000256" key="5">
    <source>
        <dbReference type="ARBA" id="ARBA00022840"/>
    </source>
</evidence>
<dbReference type="PANTHER" id="PTHR24221:SF606">
    <property type="entry name" value="COLICIN V SECRETION-PROCESSING ATP-BINDING PROTEIN"/>
    <property type="match status" value="1"/>
</dbReference>
<dbReference type="CDD" id="cd18567">
    <property type="entry name" value="ABC_6TM_CvaB_RaxB_like"/>
    <property type="match status" value="1"/>
</dbReference>
<dbReference type="InterPro" id="IPR036640">
    <property type="entry name" value="ABC1_TM_sf"/>
</dbReference>
<evidence type="ECO:0000313" key="13">
    <source>
        <dbReference type="Proteomes" id="UP000704176"/>
    </source>
</evidence>
<keyword evidence="5" id="KW-0067">ATP-binding</keyword>
<evidence type="ECO:0000256" key="2">
    <source>
        <dbReference type="ARBA" id="ARBA00005417"/>
    </source>
</evidence>
<evidence type="ECO:0000256" key="6">
    <source>
        <dbReference type="ARBA" id="ARBA00022989"/>
    </source>
</evidence>
<dbReference type="InterPro" id="IPR027417">
    <property type="entry name" value="P-loop_NTPase"/>
</dbReference>
<proteinExistence type="inferred from homology"/>
<evidence type="ECO:0000259" key="11">
    <source>
        <dbReference type="PROSITE" id="PS50990"/>
    </source>
</evidence>
<keyword evidence="6 8" id="KW-1133">Transmembrane helix</keyword>
<evidence type="ECO:0000259" key="9">
    <source>
        <dbReference type="PROSITE" id="PS50893"/>
    </source>
</evidence>
<comment type="similarity">
    <text evidence="2">Belongs to the ABC transporter superfamily.</text>
</comment>
<dbReference type="PROSITE" id="PS50990">
    <property type="entry name" value="PEPTIDASE_C39"/>
    <property type="match status" value="1"/>
</dbReference>
<dbReference type="InterPro" id="IPR005074">
    <property type="entry name" value="Peptidase_C39"/>
</dbReference>
<dbReference type="InterPro" id="IPR033838">
    <property type="entry name" value="CvaB_peptidase"/>
</dbReference>
<dbReference type="Gene3D" id="1.20.1560.10">
    <property type="entry name" value="ABC transporter type 1, transmembrane domain"/>
    <property type="match status" value="1"/>
</dbReference>
<name>A0ABS7VGX9_9HYPH</name>
<dbReference type="InterPro" id="IPR017871">
    <property type="entry name" value="ABC_transporter-like_CS"/>
</dbReference>
<dbReference type="InterPro" id="IPR039421">
    <property type="entry name" value="Type_1_exporter"/>
</dbReference>
<organism evidence="12 13">
    <name type="scientific">Microvirga puerhi</name>
    <dbReference type="NCBI Taxonomy" id="2876078"/>
    <lineage>
        <taxon>Bacteria</taxon>
        <taxon>Pseudomonadati</taxon>
        <taxon>Pseudomonadota</taxon>
        <taxon>Alphaproteobacteria</taxon>
        <taxon>Hyphomicrobiales</taxon>
        <taxon>Methylobacteriaceae</taxon>
        <taxon>Microvirga</taxon>
    </lineage>
</organism>
<evidence type="ECO:0000313" key="12">
    <source>
        <dbReference type="EMBL" id="MBZ6074765.1"/>
    </source>
</evidence>
<dbReference type="EMBL" id="JAIRBM010000001">
    <property type="protein sequence ID" value="MBZ6074765.1"/>
    <property type="molecule type" value="Genomic_DNA"/>
</dbReference>
<dbReference type="PANTHER" id="PTHR24221">
    <property type="entry name" value="ATP-BINDING CASSETTE SUB-FAMILY B"/>
    <property type="match status" value="1"/>
</dbReference>
<feature type="transmembrane region" description="Helical" evidence="8">
    <location>
        <begin position="235"/>
        <end position="256"/>
    </location>
</feature>
<protein>
    <submittedName>
        <fullName evidence="12">Peptidase domain-containing ABC transporter</fullName>
    </submittedName>
</protein>
<dbReference type="InterPro" id="IPR003439">
    <property type="entry name" value="ABC_transporter-like_ATP-bd"/>
</dbReference>
<feature type="domain" description="Peptidase C39" evidence="11">
    <location>
        <begin position="24"/>
        <end position="143"/>
    </location>
</feature>
<dbReference type="Gene3D" id="3.90.70.10">
    <property type="entry name" value="Cysteine proteinases"/>
    <property type="match status" value="1"/>
</dbReference>
<dbReference type="SMART" id="SM00382">
    <property type="entry name" value="AAA"/>
    <property type="match status" value="1"/>
</dbReference>
<feature type="domain" description="ABC transmembrane type-1" evidence="10">
    <location>
        <begin position="177"/>
        <end position="456"/>
    </location>
</feature>
<comment type="caution">
    <text evidence="12">The sequence shown here is derived from an EMBL/GenBank/DDBJ whole genome shotgun (WGS) entry which is preliminary data.</text>
</comment>
<sequence>MSASPNVLRKINFWNGSRLPVLLQTEAAECGLACLAMIASYHGHEVDLISMRRKFSVSLKGTSLKDVLTLAQRMGMMGRGLRLEPEQLSRIQTPCILHWDMNHFVVLKEARGKRIVIHDPASGERTYTLDEVGRRFTGIALELSPTSRFEKKKESVKLPLSTLWGRLRGVHRALGQALLLTVILQLVVLVGPFYMQLTVDDAIMKGDNGLLSALAVGFALLLVINVGATWLRAQVLMFLGNALSFQMGANLLNHLLHLPLDWFEKRHIGDVVSRFGATGPIHSLFSQGLIGTIVDGMMAVLTLVMILIYSPPLSILVFGALFFYALLRIVSYRLARQLQEEVIEAEAKESTTFIETVRAVQSIKIFNKESEREELWQNSRATTINRGIRQKRLSNGFEAINQLLYGLENILVVYLGARFVIAGEMSVGMLYAFMSYKEQFLDRATRLVDTALQYRMLELYVARLSDIALTEKEAGYDHQPLIIQPLAGAMEVRDLYYRYADTEQDVLNGASLSITPGEFVAVAGPSGGGKTTLLKTMIGLLKPQRGQVLIDGRPLDHLGPQHFRAQIGVVMQDDHLLSGSIAENITFFDQRIDLDWMRRCAEMASIDDEIMAMPMNYNTLVGDMGTSLSGGQRQRVLLARALYRRPRILFMDEGTSHLDLDREREVNRALAALNITRVVIAHRPETLRAADRVVVLRNGILGDADEAPLSLKAKIRPADALKAADA</sequence>
<evidence type="ECO:0000256" key="8">
    <source>
        <dbReference type="SAM" id="Phobius"/>
    </source>
</evidence>
<dbReference type="Pfam" id="PF03412">
    <property type="entry name" value="Peptidase_C39"/>
    <property type="match status" value="1"/>
</dbReference>
<dbReference type="InterPro" id="IPR011527">
    <property type="entry name" value="ABC1_TM_dom"/>
</dbReference>
<evidence type="ECO:0000256" key="7">
    <source>
        <dbReference type="ARBA" id="ARBA00023136"/>
    </source>
</evidence>
<feature type="transmembrane region" description="Helical" evidence="8">
    <location>
        <begin position="411"/>
        <end position="433"/>
    </location>
</feature>
<gene>
    <name evidence="12" type="ORF">K9B37_00425</name>
</gene>
<dbReference type="PROSITE" id="PS00211">
    <property type="entry name" value="ABC_TRANSPORTER_1"/>
    <property type="match status" value="1"/>
</dbReference>
<feature type="domain" description="ABC transporter" evidence="9">
    <location>
        <begin position="490"/>
        <end position="723"/>
    </location>
</feature>
<evidence type="ECO:0000259" key="10">
    <source>
        <dbReference type="PROSITE" id="PS50929"/>
    </source>
</evidence>
<dbReference type="CDD" id="cd02419">
    <property type="entry name" value="Peptidase_C39C"/>
    <property type="match status" value="1"/>
</dbReference>
<dbReference type="Gene3D" id="3.40.50.300">
    <property type="entry name" value="P-loop containing nucleotide triphosphate hydrolases"/>
    <property type="match status" value="1"/>
</dbReference>
<comment type="subcellular location">
    <subcellularLocation>
        <location evidence="1">Cell membrane</location>
        <topology evidence="1">Multi-pass membrane protein</topology>
    </subcellularLocation>
</comment>